<feature type="region of interest" description="SAM motif III" evidence="6">
    <location>
        <begin position="175"/>
        <end position="184"/>
    </location>
</feature>
<dbReference type="CDD" id="cd02440">
    <property type="entry name" value="AdoMet_MTases"/>
    <property type="match status" value="1"/>
</dbReference>
<dbReference type="PANTHER" id="PTHR44068:SF11">
    <property type="entry name" value="GERANYL DIPHOSPHATE 2-C-METHYLTRANSFERASE"/>
    <property type="match status" value="1"/>
</dbReference>
<dbReference type="GO" id="GO:0032259">
    <property type="term" value="P:methylation"/>
    <property type="evidence" value="ECO:0007669"/>
    <property type="project" value="UniProtKB-UniRule"/>
</dbReference>
<protein>
    <recommendedName>
        <fullName evidence="7">Methyltransferase type 11 domain-containing protein</fullName>
    </recommendedName>
</protein>
<keyword evidence="4 6" id="KW-0808">Transferase</keyword>
<dbReference type="InterPro" id="IPR050447">
    <property type="entry name" value="Erg6_SMT_methyltransf"/>
</dbReference>
<gene>
    <name evidence="8" type="ORF">Taro_054442</name>
</gene>
<feature type="region of interest" description="SAM motif I" evidence="6">
    <location>
        <begin position="85"/>
        <end position="94"/>
    </location>
</feature>
<dbReference type="PANTHER" id="PTHR44068">
    <property type="entry name" value="ZGC:194242"/>
    <property type="match status" value="1"/>
</dbReference>
<reference evidence="8" key="1">
    <citation type="submission" date="2017-07" db="EMBL/GenBank/DDBJ databases">
        <title>Taro Niue Genome Assembly and Annotation.</title>
        <authorList>
            <person name="Atibalentja N."/>
            <person name="Keating K."/>
            <person name="Fields C.J."/>
        </authorList>
    </citation>
    <scope>NUCLEOTIDE SEQUENCE</scope>
    <source>
        <strain evidence="8">Niue_2</strain>
        <tissue evidence="8">Leaf</tissue>
    </source>
</reference>
<dbReference type="AlphaFoldDB" id="A0A843XQH9"/>
<evidence type="ECO:0000256" key="3">
    <source>
        <dbReference type="ARBA" id="ARBA00022603"/>
    </source>
</evidence>
<evidence type="ECO:0000256" key="1">
    <source>
        <dbReference type="ARBA" id="ARBA00004913"/>
    </source>
</evidence>
<comment type="caution">
    <text evidence="8">The sequence shown here is derived from an EMBL/GenBank/DDBJ whole genome shotgun (WGS) entry which is preliminary data.</text>
</comment>
<evidence type="ECO:0000259" key="7">
    <source>
        <dbReference type="Pfam" id="PF08241"/>
    </source>
</evidence>
<organism evidence="8 9">
    <name type="scientific">Colocasia esculenta</name>
    <name type="common">Wild taro</name>
    <name type="synonym">Arum esculentum</name>
    <dbReference type="NCBI Taxonomy" id="4460"/>
    <lineage>
        <taxon>Eukaryota</taxon>
        <taxon>Viridiplantae</taxon>
        <taxon>Streptophyta</taxon>
        <taxon>Embryophyta</taxon>
        <taxon>Tracheophyta</taxon>
        <taxon>Spermatophyta</taxon>
        <taxon>Magnoliopsida</taxon>
        <taxon>Liliopsida</taxon>
        <taxon>Araceae</taxon>
        <taxon>Aroideae</taxon>
        <taxon>Colocasieae</taxon>
        <taxon>Colocasia</taxon>
    </lineage>
</organism>
<comment type="similarity">
    <text evidence="6">Belongs to the class I-like SAM-binding methyltransferase superfamily. gTMT family.</text>
</comment>
<dbReference type="GO" id="GO:0009820">
    <property type="term" value="P:alkaloid metabolic process"/>
    <property type="evidence" value="ECO:0007669"/>
    <property type="project" value="UniProtKB-KW"/>
</dbReference>
<dbReference type="InterPro" id="IPR025774">
    <property type="entry name" value="PiNMT-like"/>
</dbReference>
<feature type="domain" description="Methyltransferase type 11" evidence="7">
    <location>
        <begin position="86"/>
        <end position="184"/>
    </location>
</feature>
<dbReference type="InterPro" id="IPR013216">
    <property type="entry name" value="Methyltransf_11"/>
</dbReference>
<dbReference type="Gene3D" id="3.40.50.150">
    <property type="entry name" value="Vaccinia Virus protein VP39"/>
    <property type="match status" value="1"/>
</dbReference>
<feature type="region of interest" description="SAM motif II" evidence="6">
    <location>
        <begin position="148"/>
        <end position="156"/>
    </location>
</feature>
<evidence type="ECO:0000256" key="2">
    <source>
        <dbReference type="ARBA" id="ARBA00022589"/>
    </source>
</evidence>
<accession>A0A843XQH9</accession>
<keyword evidence="9" id="KW-1185">Reference proteome</keyword>
<dbReference type="Proteomes" id="UP000652761">
    <property type="component" value="Unassembled WGS sequence"/>
</dbReference>
<keyword evidence="5 6" id="KW-0949">S-adenosyl-L-methionine</keyword>
<keyword evidence="3 6" id="KW-0489">Methyltransferase</keyword>
<dbReference type="InterPro" id="IPR029063">
    <property type="entry name" value="SAM-dependent_MTases_sf"/>
</dbReference>
<proteinExistence type="inferred from homology"/>
<evidence type="ECO:0000313" key="8">
    <source>
        <dbReference type="EMBL" id="MQM21402.1"/>
    </source>
</evidence>
<evidence type="ECO:0000256" key="5">
    <source>
        <dbReference type="ARBA" id="ARBA00022691"/>
    </source>
</evidence>
<keyword evidence="2" id="KW-0017">Alkaloid metabolism</keyword>
<dbReference type="SUPFAM" id="SSF53335">
    <property type="entry name" value="S-adenosyl-L-methionine-dependent methyltransferases"/>
    <property type="match status" value="1"/>
</dbReference>
<evidence type="ECO:0000256" key="4">
    <source>
        <dbReference type="ARBA" id="ARBA00022679"/>
    </source>
</evidence>
<dbReference type="PROSITE" id="PS51581">
    <property type="entry name" value="SAM_GTMT"/>
    <property type="match status" value="1"/>
</dbReference>
<evidence type="ECO:0000313" key="9">
    <source>
        <dbReference type="Proteomes" id="UP000652761"/>
    </source>
</evidence>
<dbReference type="OrthoDB" id="8300214at2759"/>
<name>A0A843XQH9_COLES</name>
<evidence type="ECO:0000256" key="6">
    <source>
        <dbReference type="PROSITE-ProRule" id="PRU00914"/>
    </source>
</evidence>
<dbReference type="GO" id="GO:0008757">
    <property type="term" value="F:S-adenosylmethionine-dependent methyltransferase activity"/>
    <property type="evidence" value="ECO:0007669"/>
    <property type="project" value="InterPro"/>
</dbReference>
<sequence length="300" mass="33248">MAASAASAGTIRPADEVNDEVQEFYQDSTTAWEKLWGDHMHHGFYDPAVTAPSRDENRASLVRMLEEALRFAGVSDEPEKGPKRIVDVGCGIGGASIYLAKRYGAQCEGINISPIQIERAQAHAAEEGLEDKVKFHLVDAMEQPFPDGHFDLVWCMETAEHMTDKEKFFGELVRVAASGATIVITSLCMRDPDEKSFTPEEVTLLKRLAEALHHGSWFTVPGYVKIAESFSLKDIKTADWSVNVLPFWPGVMQTAMTLEGSTMLLESGMAVIKSILMAPTTVECFKKKLINYSIITFRKP</sequence>
<dbReference type="EMBL" id="NMUH01010983">
    <property type="protein sequence ID" value="MQM21402.1"/>
    <property type="molecule type" value="Genomic_DNA"/>
</dbReference>
<comment type="pathway">
    <text evidence="1">Alkaloid biosynthesis.</text>
</comment>
<dbReference type="Pfam" id="PF08241">
    <property type="entry name" value="Methyltransf_11"/>
    <property type="match status" value="1"/>
</dbReference>